<dbReference type="CDD" id="cd03441">
    <property type="entry name" value="R_hydratase_like"/>
    <property type="match status" value="1"/>
</dbReference>
<keyword evidence="4" id="KW-1185">Reference proteome</keyword>
<feature type="domain" description="MaoC-like" evidence="2">
    <location>
        <begin position="184"/>
        <end position="260"/>
    </location>
</feature>
<dbReference type="RefSeq" id="WP_138173939.1">
    <property type="nucleotide sequence ID" value="NZ_CP034412.1"/>
</dbReference>
<dbReference type="EMBL" id="CP034412">
    <property type="protein sequence ID" value="QCY47124.1"/>
    <property type="molecule type" value="Genomic_DNA"/>
</dbReference>
<dbReference type="Proteomes" id="UP000307000">
    <property type="component" value="Chromosome"/>
</dbReference>
<evidence type="ECO:0000259" key="2">
    <source>
        <dbReference type="Pfam" id="PF01575"/>
    </source>
</evidence>
<organism evidence="3 4">
    <name type="scientific">Glutamicibacter creatinolyticus</name>
    <dbReference type="NCBI Taxonomy" id="162496"/>
    <lineage>
        <taxon>Bacteria</taxon>
        <taxon>Bacillati</taxon>
        <taxon>Actinomycetota</taxon>
        <taxon>Actinomycetes</taxon>
        <taxon>Micrococcales</taxon>
        <taxon>Micrococcaceae</taxon>
        <taxon>Glutamicibacter</taxon>
    </lineage>
</organism>
<dbReference type="AlphaFoldDB" id="A0A5B7WV52"/>
<dbReference type="InterPro" id="IPR002539">
    <property type="entry name" value="MaoC-like_dom"/>
</dbReference>
<proteinExistence type="inferred from homology"/>
<dbReference type="Pfam" id="PF01575">
    <property type="entry name" value="MaoC_dehydratas"/>
    <property type="match status" value="1"/>
</dbReference>
<sequence>MGIEIVDQLPTMGQVYARTVKTLGRKAKNPVLPELTLVKHGAQADAQKLAEFRRAVGARMNGQLPSLYVHSLAFPLAMSLMVRDDFPLPLLGMIHLTNEVTVRRPLADAEAFDVAVNAEQLAKHAKGATCDLVVRISTEGEERMVLRSTFLSKGVKLDGPKPEKDARSDFHPPQATAVWKLGADTGRAWAAVAGDYNPIHLSKVSAKVLGMPRAIAHGIYLAARALAEIEPVGVGYEWEIEFKTPVLLPGTVHLAYEQEGRDYEVTAWNPRKLKPHFELELELLD</sequence>
<dbReference type="InterPro" id="IPR029069">
    <property type="entry name" value="HotDog_dom_sf"/>
</dbReference>
<dbReference type="PANTHER" id="PTHR43841">
    <property type="entry name" value="3-HYDROXYACYL-THIOESTER DEHYDRATASE HTDX-RELATED"/>
    <property type="match status" value="1"/>
</dbReference>
<evidence type="ECO:0000256" key="1">
    <source>
        <dbReference type="ARBA" id="ARBA00005254"/>
    </source>
</evidence>
<dbReference type="Gene3D" id="3.10.129.10">
    <property type="entry name" value="Hotdog Thioesterase"/>
    <property type="match status" value="1"/>
</dbReference>
<dbReference type="PANTHER" id="PTHR43841:SF1">
    <property type="entry name" value="3-HYDROXYACYL-THIOESTER DEHYDRATASE X"/>
    <property type="match status" value="1"/>
</dbReference>
<dbReference type="PRINTS" id="PR01483">
    <property type="entry name" value="FASYNTHASE"/>
</dbReference>
<evidence type="ECO:0000313" key="3">
    <source>
        <dbReference type="EMBL" id="QCY47124.1"/>
    </source>
</evidence>
<dbReference type="GO" id="GO:0004312">
    <property type="term" value="F:fatty acid synthase activity"/>
    <property type="evidence" value="ECO:0007669"/>
    <property type="project" value="InterPro"/>
</dbReference>
<evidence type="ECO:0000313" key="4">
    <source>
        <dbReference type="Proteomes" id="UP000307000"/>
    </source>
</evidence>
<dbReference type="SUPFAM" id="SSF54637">
    <property type="entry name" value="Thioesterase/thiol ester dehydrase-isomerase"/>
    <property type="match status" value="1"/>
</dbReference>
<dbReference type="KEGG" id="gcr:GcLGCM259_1392"/>
<reference evidence="3 4" key="1">
    <citation type="submission" date="2018-12" db="EMBL/GenBank/DDBJ databases">
        <title>Complete Genome Sequence of Glutamicibacter creatinolyticus strain LGCM259,isolated from an abscess of a 12-year-old mare in Italy.</title>
        <authorList>
            <person name="Santos R.G."/>
            <person name="Silva A.L."/>
            <person name="Seyffert N."/>
            <person name="Castro T.L.P."/>
            <person name="Attili A.R."/>
            <person name="Rifici C."/>
            <person name="Mazzullo G."/>
            <person name="Brenig B."/>
            <person name="Venanzi F."/>
            <person name="Azevedo V."/>
        </authorList>
    </citation>
    <scope>NUCLEOTIDE SEQUENCE [LARGE SCALE GENOMIC DNA]</scope>
    <source>
        <strain evidence="3 4">LGCM 259</strain>
    </source>
</reference>
<dbReference type="GO" id="GO:0006633">
    <property type="term" value="P:fatty acid biosynthetic process"/>
    <property type="evidence" value="ECO:0007669"/>
    <property type="project" value="InterPro"/>
</dbReference>
<dbReference type="InterPro" id="IPR003965">
    <property type="entry name" value="Fatty_acid_synthase"/>
</dbReference>
<protein>
    <recommendedName>
        <fullName evidence="2">MaoC-like domain-containing protein</fullName>
    </recommendedName>
</protein>
<dbReference type="GO" id="GO:0005835">
    <property type="term" value="C:fatty acid synthase complex"/>
    <property type="evidence" value="ECO:0007669"/>
    <property type="project" value="InterPro"/>
</dbReference>
<comment type="similarity">
    <text evidence="1">Belongs to the enoyl-CoA hydratase/isomerase family.</text>
</comment>
<name>A0A5B7WV52_9MICC</name>
<accession>A0A5B7WV52</accession>
<gene>
    <name evidence="3" type="ORF">GcLGCM259_1392</name>
</gene>